<keyword evidence="1" id="KW-1133">Transmembrane helix</keyword>
<evidence type="ECO:0000256" key="1">
    <source>
        <dbReference type="SAM" id="Phobius"/>
    </source>
</evidence>
<feature type="domain" description="DUF6534" evidence="2">
    <location>
        <begin position="171"/>
        <end position="259"/>
    </location>
</feature>
<dbReference type="Pfam" id="PF20152">
    <property type="entry name" value="DUF6534"/>
    <property type="match status" value="1"/>
</dbReference>
<feature type="transmembrane region" description="Helical" evidence="1">
    <location>
        <begin position="126"/>
        <end position="147"/>
    </location>
</feature>
<keyword evidence="1" id="KW-0472">Membrane</keyword>
<evidence type="ECO:0000313" key="3">
    <source>
        <dbReference type="EMBL" id="TFK36246.1"/>
    </source>
</evidence>
<dbReference type="PANTHER" id="PTHR40465">
    <property type="entry name" value="CHROMOSOME 1, WHOLE GENOME SHOTGUN SEQUENCE"/>
    <property type="match status" value="1"/>
</dbReference>
<sequence length="322" mass="35489">MDPSAVATPFIPPDIVLLTAPQLLGVMFNWGLWGILTVQVYLYHLCFNDSWRIKTLVYGLYVLECLQTALSSADIFHWFAFGWGRLEILADPYVNPIDLPLMAGVIALIVQLYFTWRIWVLGRSAILTVFIAAVSLTQAGAGIAAGIMAMQIGDLRALQDLVAPKIWLAGAALSDTLIAAAMTYFLVRARNNSHVPKTNFILKRIITLTIETNSLSASVAIITLALFIKYPGNSLFLCPPYALGKLYSNTLLVIFNNRMAMPLERSQQHASIGLSGMGSSGTALNHGGLHNDHHSRREDGIKITVLRESDRRDEHLRDSPTV</sequence>
<keyword evidence="4" id="KW-1185">Reference proteome</keyword>
<reference evidence="3 4" key="1">
    <citation type="journal article" date="2019" name="Nat. Ecol. Evol.">
        <title>Megaphylogeny resolves global patterns of mushroom evolution.</title>
        <authorList>
            <person name="Varga T."/>
            <person name="Krizsan K."/>
            <person name="Foldi C."/>
            <person name="Dima B."/>
            <person name="Sanchez-Garcia M."/>
            <person name="Sanchez-Ramirez S."/>
            <person name="Szollosi G.J."/>
            <person name="Szarkandi J.G."/>
            <person name="Papp V."/>
            <person name="Albert L."/>
            <person name="Andreopoulos W."/>
            <person name="Angelini C."/>
            <person name="Antonin V."/>
            <person name="Barry K.W."/>
            <person name="Bougher N.L."/>
            <person name="Buchanan P."/>
            <person name="Buyck B."/>
            <person name="Bense V."/>
            <person name="Catcheside P."/>
            <person name="Chovatia M."/>
            <person name="Cooper J."/>
            <person name="Damon W."/>
            <person name="Desjardin D."/>
            <person name="Finy P."/>
            <person name="Geml J."/>
            <person name="Haridas S."/>
            <person name="Hughes K."/>
            <person name="Justo A."/>
            <person name="Karasinski D."/>
            <person name="Kautmanova I."/>
            <person name="Kiss B."/>
            <person name="Kocsube S."/>
            <person name="Kotiranta H."/>
            <person name="LaButti K.M."/>
            <person name="Lechner B.E."/>
            <person name="Liimatainen K."/>
            <person name="Lipzen A."/>
            <person name="Lukacs Z."/>
            <person name="Mihaltcheva S."/>
            <person name="Morgado L.N."/>
            <person name="Niskanen T."/>
            <person name="Noordeloos M.E."/>
            <person name="Ohm R.A."/>
            <person name="Ortiz-Santana B."/>
            <person name="Ovrebo C."/>
            <person name="Racz N."/>
            <person name="Riley R."/>
            <person name="Savchenko A."/>
            <person name="Shiryaev A."/>
            <person name="Soop K."/>
            <person name="Spirin V."/>
            <person name="Szebenyi C."/>
            <person name="Tomsovsky M."/>
            <person name="Tulloss R.E."/>
            <person name="Uehling J."/>
            <person name="Grigoriev I.V."/>
            <person name="Vagvolgyi C."/>
            <person name="Papp T."/>
            <person name="Martin F.M."/>
            <person name="Miettinen O."/>
            <person name="Hibbett D.S."/>
            <person name="Nagy L.G."/>
        </authorList>
    </citation>
    <scope>NUCLEOTIDE SEQUENCE [LARGE SCALE GENOMIC DNA]</scope>
    <source>
        <strain evidence="3 4">CBS 166.37</strain>
    </source>
</reference>
<feature type="transmembrane region" description="Helical" evidence="1">
    <location>
        <begin position="55"/>
        <end position="79"/>
    </location>
</feature>
<feature type="transmembrane region" description="Helical" evidence="1">
    <location>
        <begin position="208"/>
        <end position="228"/>
    </location>
</feature>
<feature type="transmembrane region" description="Helical" evidence="1">
    <location>
        <begin position="99"/>
        <end position="119"/>
    </location>
</feature>
<dbReference type="Proteomes" id="UP000308652">
    <property type="component" value="Unassembled WGS sequence"/>
</dbReference>
<gene>
    <name evidence="3" type="ORF">BDQ12DRAFT_725284</name>
</gene>
<name>A0A5C3LVU3_9AGAR</name>
<dbReference type="AlphaFoldDB" id="A0A5C3LVU3"/>
<feature type="transmembrane region" description="Helical" evidence="1">
    <location>
        <begin position="167"/>
        <end position="187"/>
    </location>
</feature>
<dbReference type="EMBL" id="ML213615">
    <property type="protein sequence ID" value="TFK36246.1"/>
    <property type="molecule type" value="Genomic_DNA"/>
</dbReference>
<feature type="transmembrane region" description="Helical" evidence="1">
    <location>
        <begin position="234"/>
        <end position="255"/>
    </location>
</feature>
<proteinExistence type="predicted"/>
<dbReference type="OrthoDB" id="3223377at2759"/>
<evidence type="ECO:0000313" key="4">
    <source>
        <dbReference type="Proteomes" id="UP000308652"/>
    </source>
</evidence>
<accession>A0A5C3LVU3</accession>
<evidence type="ECO:0000259" key="2">
    <source>
        <dbReference type="Pfam" id="PF20152"/>
    </source>
</evidence>
<dbReference type="InterPro" id="IPR045339">
    <property type="entry name" value="DUF6534"/>
</dbReference>
<feature type="transmembrane region" description="Helical" evidence="1">
    <location>
        <begin position="20"/>
        <end position="43"/>
    </location>
</feature>
<keyword evidence="1" id="KW-0812">Transmembrane</keyword>
<dbReference type="PANTHER" id="PTHR40465:SF1">
    <property type="entry name" value="DUF6534 DOMAIN-CONTAINING PROTEIN"/>
    <property type="match status" value="1"/>
</dbReference>
<organism evidence="3 4">
    <name type="scientific">Crucibulum laeve</name>
    <dbReference type="NCBI Taxonomy" id="68775"/>
    <lineage>
        <taxon>Eukaryota</taxon>
        <taxon>Fungi</taxon>
        <taxon>Dikarya</taxon>
        <taxon>Basidiomycota</taxon>
        <taxon>Agaricomycotina</taxon>
        <taxon>Agaricomycetes</taxon>
        <taxon>Agaricomycetidae</taxon>
        <taxon>Agaricales</taxon>
        <taxon>Agaricineae</taxon>
        <taxon>Nidulariaceae</taxon>
        <taxon>Crucibulum</taxon>
    </lineage>
</organism>
<protein>
    <recommendedName>
        <fullName evidence="2">DUF6534 domain-containing protein</fullName>
    </recommendedName>
</protein>